<keyword evidence="10" id="KW-0735">Signal-anchor</keyword>
<evidence type="ECO:0000256" key="14">
    <source>
        <dbReference type="ARBA" id="ARBA00023296"/>
    </source>
</evidence>
<proteinExistence type="inferred from homology"/>
<keyword evidence="4" id="KW-0945">Host-virus interaction</keyword>
<evidence type="ECO:0000313" key="17">
    <source>
        <dbReference type="EMBL" id="XBH24249.1"/>
    </source>
</evidence>
<evidence type="ECO:0000256" key="16">
    <source>
        <dbReference type="SAM" id="Phobius"/>
    </source>
</evidence>
<dbReference type="EMBL" id="PP712042">
    <property type="protein sequence ID" value="XBH24249.1"/>
    <property type="molecule type" value="Viral_cRNA"/>
</dbReference>
<evidence type="ECO:0000256" key="3">
    <source>
        <dbReference type="ARBA" id="ARBA00022546"/>
    </source>
</evidence>
<dbReference type="InterPro" id="IPR000665">
    <property type="entry name" value="Hemagglutn/HN"/>
</dbReference>
<evidence type="ECO:0000256" key="5">
    <source>
        <dbReference type="ARBA" id="ARBA00022692"/>
    </source>
</evidence>
<evidence type="ECO:0000256" key="4">
    <source>
        <dbReference type="ARBA" id="ARBA00022581"/>
    </source>
</evidence>
<evidence type="ECO:0000256" key="1">
    <source>
        <dbReference type="ARBA" id="ARBA00004208"/>
    </source>
</evidence>
<dbReference type="Pfam" id="PF00423">
    <property type="entry name" value="HN"/>
    <property type="match status" value="1"/>
</dbReference>
<evidence type="ECO:0000256" key="12">
    <source>
        <dbReference type="ARBA" id="ARBA00023136"/>
    </source>
</evidence>
<keyword evidence="8" id="KW-1043">Host membrane</keyword>
<dbReference type="GO" id="GO:0046718">
    <property type="term" value="P:symbiont entry into host cell"/>
    <property type="evidence" value="ECO:0007669"/>
    <property type="project" value="UniProtKB-KW"/>
</dbReference>
<feature type="transmembrane region" description="Helical" evidence="16">
    <location>
        <begin position="39"/>
        <end position="64"/>
    </location>
</feature>
<evidence type="ECO:0000256" key="15">
    <source>
        <dbReference type="RuleBase" id="RU004216"/>
    </source>
</evidence>
<dbReference type="GO" id="GO:0033644">
    <property type="term" value="C:host cell membrane"/>
    <property type="evidence" value="ECO:0007669"/>
    <property type="project" value="UniProtKB-SubCell"/>
</dbReference>
<keyword evidence="5 16" id="KW-0812">Transmembrane</keyword>
<evidence type="ECO:0000256" key="8">
    <source>
        <dbReference type="ARBA" id="ARBA00022870"/>
    </source>
</evidence>
<reference evidence="17" key="1">
    <citation type="journal article" date="2024" name="Microbiome">
        <title>Substantial viral diversity in bats and rodents from East Africa: insights into evolution, recombination, and cocirculation.</title>
        <authorList>
            <person name="Wang D."/>
            <person name="Yang X."/>
            <person name="Ren Z."/>
            <person name="Hu B."/>
            <person name="Zhao H."/>
            <person name="Yang K."/>
            <person name="Shi P."/>
            <person name="Zhang Z."/>
            <person name="Feng Q."/>
            <person name="Nawenja C.V."/>
            <person name="Obanda V."/>
            <person name="Robert K."/>
            <person name="Nalikka B."/>
            <person name="Waruhiu C.N."/>
            <person name="Ochola G.O."/>
            <person name="Onyuok S.O."/>
            <person name="Ochieng H."/>
            <person name="Li B."/>
            <person name="Zhu Y."/>
            <person name="Si H."/>
            <person name="Yin J."/>
            <person name="Kristiansen K."/>
            <person name="Jin X."/>
            <person name="Xu X."/>
            <person name="Xiao M."/>
            <person name="Agwanda B."/>
            <person name="Ommeh S."/>
            <person name="Li J."/>
            <person name="Shi Z.L."/>
        </authorList>
    </citation>
    <scope>NUCLEOTIDE SEQUENCE</scope>
    <source>
        <strain evidence="17">6A/Kenya/19BR163KID/2019</strain>
    </source>
</reference>
<sequence>MSSIYYTGGRIPQINTTQTYANMVPLRYLEGRMGRVIKIGLKIIAIVSFLAAVTNMILGIILIAQGSSSLLQMLQLKKSASEIHQHTDELLKEQHEFIGPYLRNIMDAVSYQLPRLISNSFLTTRPKPGPMGCPAVTIQQQNCVSDSGVHSHVRALYGNLTYYLQYMFGELGYQSQTAQSNSRRVDIINRPRMNPTSHFDMGSCTRAAFVNGYNFYPAYIGTTSGDLLGTCTRQPVIQVFDGFYSLTYLAIRGSCLDHLHSTRHFEIGVVKRDGYLDPALVSMFHHMESAVPALDGCILAMNHSRAYALCATTNKGPPTDIHEGRTPGLALVTFGVDGSYNKIPVDGSSFTGYGTGSILIPMAGQGVIKGNHLIGFGYMTRMEEEPGLSKCIVTGCSADSQQTCNQNSRLHITEAYPRSMVIIMLDITDNPESDNRVVLIPRDQYYQVGPGNIYLSQQNNYYLYNLQNQGWYDRPIYGKLYIGDTVTLEEYARDYDRVTSTGTCTTPFGCPSTCSVTTSPTYYPMTSDFSVAVGVLSLSMGKTPVVTLAQNNVRLDVKPVRDSTVEVKETSLVCYTQMPRIDRYVFCTALMTTQYPNMVQPSLSSFTWYQPDICV</sequence>
<keyword evidence="11 16" id="KW-1133">Transmembrane helix</keyword>
<dbReference type="SUPFAM" id="SSF50939">
    <property type="entry name" value="Sialidases"/>
    <property type="match status" value="1"/>
</dbReference>
<evidence type="ECO:0000256" key="13">
    <source>
        <dbReference type="ARBA" id="ARBA00023180"/>
    </source>
</evidence>
<comment type="subcellular location">
    <subcellularLocation>
        <location evidence="2">Host membrane</location>
        <topology evidence="2">Single-pass type II membrane protein</topology>
    </subcellularLocation>
    <subcellularLocation>
        <location evidence="1">Virion membrane</location>
        <topology evidence="1">Single-pass type II membrane protein</topology>
    </subcellularLocation>
</comment>
<evidence type="ECO:0000256" key="9">
    <source>
        <dbReference type="ARBA" id="ARBA00022879"/>
    </source>
</evidence>
<evidence type="ECO:0000256" key="6">
    <source>
        <dbReference type="ARBA" id="ARBA00022804"/>
    </source>
</evidence>
<protein>
    <submittedName>
        <fullName evidence="17">HN glycoprotein</fullName>
    </submittedName>
</protein>
<organism evidence="17">
    <name type="scientific">Otomys rat paramyxovirus</name>
    <dbReference type="NCBI Taxonomy" id="3141898"/>
    <lineage>
        <taxon>Viruses</taxon>
        <taxon>Riboviria</taxon>
        <taxon>Orthornavirae</taxon>
        <taxon>Negarnaviricota</taxon>
        <taxon>Haploviricotina</taxon>
        <taxon>Monjiviricetes</taxon>
        <taxon>Mononegavirales</taxon>
        <taxon>Paramyxoviridae</taxon>
    </lineage>
</organism>
<evidence type="ECO:0000256" key="11">
    <source>
        <dbReference type="ARBA" id="ARBA00022989"/>
    </source>
</evidence>
<evidence type="ECO:0000256" key="10">
    <source>
        <dbReference type="ARBA" id="ARBA00022968"/>
    </source>
</evidence>
<evidence type="ECO:0000256" key="2">
    <source>
        <dbReference type="ARBA" id="ARBA00004597"/>
    </source>
</evidence>
<dbReference type="GO" id="GO:0019062">
    <property type="term" value="P:virion attachment to host cell"/>
    <property type="evidence" value="ECO:0007669"/>
    <property type="project" value="UniProtKB-KW"/>
</dbReference>
<keyword evidence="7" id="KW-0946">Virion</keyword>
<keyword evidence="12 16" id="KW-0472">Membrane</keyword>
<reference evidence="17" key="2">
    <citation type="submission" date="2024-02" db="EMBL/GenBank/DDBJ databases">
        <authorList>
            <person name="Hu B."/>
        </authorList>
    </citation>
    <scope>NUCLEOTIDE SEQUENCE</scope>
    <source>
        <strain evidence="17">6A/Kenya/19BR163KID/2019</strain>
    </source>
</reference>
<name>A0AAU7E2D9_9MONO</name>
<dbReference type="GO" id="GO:0055036">
    <property type="term" value="C:virion membrane"/>
    <property type="evidence" value="ECO:0007669"/>
    <property type="project" value="UniProtKB-SubCell"/>
</dbReference>
<keyword evidence="3 15" id="KW-0348">Hemagglutinin</keyword>
<dbReference type="GO" id="GO:0046789">
    <property type="term" value="F:host cell surface receptor binding"/>
    <property type="evidence" value="ECO:0007669"/>
    <property type="project" value="InterPro"/>
</dbReference>
<evidence type="ECO:0000256" key="7">
    <source>
        <dbReference type="ARBA" id="ARBA00022844"/>
    </source>
</evidence>
<keyword evidence="9 15" id="KW-0261">Viral envelope protein</keyword>
<dbReference type="GO" id="GO:0019031">
    <property type="term" value="C:viral envelope"/>
    <property type="evidence" value="ECO:0007669"/>
    <property type="project" value="UniProtKB-KW"/>
</dbReference>
<dbReference type="Gene3D" id="2.120.10.10">
    <property type="match status" value="1"/>
</dbReference>
<accession>A0AAU7E2D9</accession>
<dbReference type="InterPro" id="IPR036278">
    <property type="entry name" value="Sialidase_sf"/>
</dbReference>
<comment type="similarity">
    <text evidence="15">Belongs to the paramyxoviruses hemagglutinin-neuraminidase family.</text>
</comment>
<keyword evidence="13" id="KW-0325">Glycoprotein</keyword>
<keyword evidence="6" id="KW-1161">Viral attachment to host cell</keyword>
<keyword evidence="14" id="KW-1160">Virus entry into host cell</keyword>